<dbReference type="EMBL" id="BAKI01000056">
    <property type="protein sequence ID" value="GAF37940.1"/>
    <property type="molecule type" value="Genomic_DNA"/>
</dbReference>
<dbReference type="Proteomes" id="UP000051966">
    <property type="component" value="Unassembled WGS sequence"/>
</dbReference>
<dbReference type="STRING" id="1423743.FD41_GL000793"/>
<dbReference type="Proteomes" id="UP000019488">
    <property type="component" value="Unassembled WGS sequence"/>
</dbReference>
<protein>
    <submittedName>
        <fullName evidence="1">Uncharacterized protein</fullName>
    </submittedName>
</protein>
<dbReference type="EMBL" id="AZFY01000114">
    <property type="protein sequence ID" value="KRM05027.1"/>
    <property type="molecule type" value="Genomic_DNA"/>
</dbReference>
<sequence length="68" mass="7698">MNLNENKFFVAKRSHGTNTIAEQRQTIFEKEAEINSLTVNDADRLIVGFMTLDLEKEALLAMRGELNG</sequence>
<gene>
    <name evidence="2" type="ORF">FD41_GL000793</name>
    <name evidence="1" type="ORF">JCM14108_3028</name>
</gene>
<reference evidence="2 4" key="2">
    <citation type="journal article" date="2015" name="Genome Announc.">
        <title>Expanding the biotechnology potential of lactobacilli through comparative genomics of 213 strains and associated genera.</title>
        <authorList>
            <person name="Sun Z."/>
            <person name="Harris H.M."/>
            <person name="McCann A."/>
            <person name="Guo C."/>
            <person name="Argimon S."/>
            <person name="Zhang W."/>
            <person name="Yang X."/>
            <person name="Jeffery I.B."/>
            <person name="Cooney J.C."/>
            <person name="Kagawa T.F."/>
            <person name="Liu W."/>
            <person name="Song Y."/>
            <person name="Salvetti E."/>
            <person name="Wrobel A."/>
            <person name="Rasinkangas P."/>
            <person name="Parkhill J."/>
            <person name="Rea M.C."/>
            <person name="O'Sullivan O."/>
            <person name="Ritari J."/>
            <person name="Douillard F.P."/>
            <person name="Paul Ross R."/>
            <person name="Yang R."/>
            <person name="Briner A.E."/>
            <person name="Felis G.E."/>
            <person name="de Vos W.M."/>
            <person name="Barrangou R."/>
            <person name="Klaenhammer T.R."/>
            <person name="Caufield P.W."/>
            <person name="Cui Y."/>
            <person name="Zhang H."/>
            <person name="O'Toole P.W."/>
        </authorList>
    </citation>
    <scope>NUCLEOTIDE SEQUENCE [LARGE SCALE GENOMIC DNA]</scope>
    <source>
        <strain evidence="2 4">DSM 18382</strain>
    </source>
</reference>
<evidence type="ECO:0000313" key="1">
    <source>
        <dbReference type="EMBL" id="GAF37940.1"/>
    </source>
</evidence>
<name>X0QH48_9LACO</name>
<dbReference type="RefSeq" id="WP_035181265.1">
    <property type="nucleotide sequence ID" value="NZ_AZFY01000114.1"/>
</dbReference>
<reference evidence="1" key="1">
    <citation type="journal article" date="2014" name="Genome Announc.">
        <title>Draft Genome Sequences of Two Lactobacillus Strains, L. farraginis JCM 14108T and L. composti JCM 14202T, Isolated from Compost of Distilled Shochu Residue.</title>
        <authorList>
            <person name="Yuki M."/>
            <person name="Oshima K."/>
            <person name="Suda W."/>
            <person name="Kitahara M."/>
            <person name="Kitamura K."/>
            <person name="Iida T."/>
            <person name="Hattori M."/>
            <person name="Ohkuma M."/>
        </authorList>
    </citation>
    <scope>NUCLEOTIDE SEQUENCE [LARGE SCALE GENOMIC DNA]</scope>
    <source>
        <strain evidence="1">JCM 14108</strain>
    </source>
</reference>
<dbReference type="PATRIC" id="fig|1423743.5.peg.819"/>
<organism evidence="1 3">
    <name type="scientific">Lentilactobacillus farraginis DSM 18382 = JCM 14108</name>
    <dbReference type="NCBI Taxonomy" id="1423743"/>
    <lineage>
        <taxon>Bacteria</taxon>
        <taxon>Bacillati</taxon>
        <taxon>Bacillota</taxon>
        <taxon>Bacilli</taxon>
        <taxon>Lactobacillales</taxon>
        <taxon>Lactobacillaceae</taxon>
        <taxon>Lentilactobacillus</taxon>
    </lineage>
</organism>
<evidence type="ECO:0000313" key="4">
    <source>
        <dbReference type="Proteomes" id="UP000051966"/>
    </source>
</evidence>
<keyword evidence="4" id="KW-1185">Reference proteome</keyword>
<evidence type="ECO:0000313" key="3">
    <source>
        <dbReference type="Proteomes" id="UP000019488"/>
    </source>
</evidence>
<accession>X0QH48</accession>
<proteinExistence type="predicted"/>
<dbReference type="AlphaFoldDB" id="X0QH48"/>
<evidence type="ECO:0000313" key="2">
    <source>
        <dbReference type="EMBL" id="KRM05027.1"/>
    </source>
</evidence>
<comment type="caution">
    <text evidence="1">The sequence shown here is derived from an EMBL/GenBank/DDBJ whole genome shotgun (WGS) entry which is preliminary data.</text>
</comment>